<keyword evidence="6 9" id="KW-0812">Transmembrane</keyword>
<name>A0A2A7SHL8_BURGA</name>
<dbReference type="Pfam" id="PF13506">
    <property type="entry name" value="Glyco_transf_21"/>
    <property type="match status" value="1"/>
</dbReference>
<dbReference type="Proteomes" id="UP000220629">
    <property type="component" value="Unassembled WGS sequence"/>
</dbReference>
<comment type="pathway">
    <text evidence="3">Sphingolipid metabolism.</text>
</comment>
<proteinExistence type="predicted"/>
<organism evidence="10 11">
    <name type="scientific">Burkholderia gladioli</name>
    <name type="common">Pseudomonas marginata</name>
    <name type="synonym">Phytomonas marginata</name>
    <dbReference type="NCBI Taxonomy" id="28095"/>
    <lineage>
        <taxon>Bacteria</taxon>
        <taxon>Pseudomonadati</taxon>
        <taxon>Pseudomonadota</taxon>
        <taxon>Betaproteobacteria</taxon>
        <taxon>Burkholderiales</taxon>
        <taxon>Burkholderiaceae</taxon>
        <taxon>Burkholderia</taxon>
    </lineage>
</organism>
<evidence type="ECO:0000256" key="3">
    <source>
        <dbReference type="ARBA" id="ARBA00004991"/>
    </source>
</evidence>
<feature type="transmembrane region" description="Helical" evidence="9">
    <location>
        <begin position="21"/>
        <end position="41"/>
    </location>
</feature>
<keyword evidence="8 9" id="KW-0472">Membrane</keyword>
<evidence type="ECO:0000256" key="4">
    <source>
        <dbReference type="ARBA" id="ARBA00022676"/>
    </source>
</evidence>
<evidence type="ECO:0000313" key="10">
    <source>
        <dbReference type="EMBL" id="PEH42760.1"/>
    </source>
</evidence>
<protein>
    <submittedName>
        <fullName evidence="10">Glucosyltransferase</fullName>
    </submittedName>
</protein>
<dbReference type="AlphaFoldDB" id="A0A2A7SHL8"/>
<feature type="transmembrane region" description="Helical" evidence="9">
    <location>
        <begin position="325"/>
        <end position="345"/>
    </location>
</feature>
<evidence type="ECO:0000256" key="7">
    <source>
        <dbReference type="ARBA" id="ARBA00022989"/>
    </source>
</evidence>
<evidence type="ECO:0000256" key="5">
    <source>
        <dbReference type="ARBA" id="ARBA00022679"/>
    </source>
</evidence>
<evidence type="ECO:0000256" key="6">
    <source>
        <dbReference type="ARBA" id="ARBA00022692"/>
    </source>
</evidence>
<keyword evidence="4" id="KW-0328">Glycosyltransferase</keyword>
<evidence type="ECO:0000256" key="2">
    <source>
        <dbReference type="ARBA" id="ARBA00004760"/>
    </source>
</evidence>
<dbReference type="GO" id="GO:0008120">
    <property type="term" value="F:ceramide glucosyltransferase activity"/>
    <property type="evidence" value="ECO:0007669"/>
    <property type="project" value="TreeGrafter"/>
</dbReference>
<comment type="pathway">
    <text evidence="2">Lipid metabolism; sphingolipid metabolism.</text>
</comment>
<evidence type="ECO:0000313" key="11">
    <source>
        <dbReference type="Proteomes" id="UP000220629"/>
    </source>
</evidence>
<dbReference type="InterPro" id="IPR025993">
    <property type="entry name" value="Ceramide_glucosylTrfase"/>
</dbReference>
<dbReference type="InterPro" id="IPR029044">
    <property type="entry name" value="Nucleotide-diphossugar_trans"/>
</dbReference>
<accession>A0A2A7SHL8</accession>
<dbReference type="EMBL" id="PDDY01000001">
    <property type="protein sequence ID" value="PEH42760.1"/>
    <property type="molecule type" value="Genomic_DNA"/>
</dbReference>
<dbReference type="NCBIfam" id="TIGR03472">
    <property type="entry name" value="HpnI"/>
    <property type="match status" value="1"/>
</dbReference>
<feature type="transmembrane region" description="Helical" evidence="9">
    <location>
        <begin position="378"/>
        <end position="401"/>
    </location>
</feature>
<evidence type="ECO:0000256" key="8">
    <source>
        <dbReference type="ARBA" id="ARBA00023136"/>
    </source>
</evidence>
<dbReference type="Gene3D" id="3.90.550.10">
    <property type="entry name" value="Spore Coat Polysaccharide Biosynthesis Protein SpsA, Chain A"/>
    <property type="match status" value="1"/>
</dbReference>
<reference evidence="11" key="1">
    <citation type="submission" date="2017-09" db="EMBL/GenBank/DDBJ databases">
        <title>FDA dAtabase for Regulatory Grade micrObial Sequences (FDA-ARGOS): Supporting development and validation of Infectious Disease Dx tests.</title>
        <authorList>
            <person name="Minogue T."/>
            <person name="Wolcott M."/>
            <person name="Wasieloski L."/>
            <person name="Aguilar W."/>
            <person name="Moore D."/>
            <person name="Tallon L."/>
            <person name="Sadzewicz L."/>
            <person name="Ott S."/>
            <person name="Zhao X."/>
            <person name="Nagaraj S."/>
            <person name="Vavikolanu K."/>
            <person name="Aluvathingal J."/>
            <person name="Nadendla S."/>
            <person name="Sichtig H."/>
        </authorList>
    </citation>
    <scope>NUCLEOTIDE SEQUENCE [LARGE SCALE GENOMIC DNA]</scope>
    <source>
        <strain evidence="11">FDAARGOS_390</strain>
    </source>
</reference>
<dbReference type="InterPro" id="IPR017835">
    <property type="entry name" value="Hopen-assoc_HpnI"/>
</dbReference>
<comment type="caution">
    <text evidence="10">The sequence shown here is derived from an EMBL/GenBank/DDBJ whole genome shotgun (WGS) entry which is preliminary data.</text>
</comment>
<gene>
    <name evidence="10" type="ORF">CRM94_11700</name>
</gene>
<evidence type="ECO:0000256" key="1">
    <source>
        <dbReference type="ARBA" id="ARBA00004141"/>
    </source>
</evidence>
<dbReference type="PANTHER" id="PTHR12726">
    <property type="entry name" value="CERAMIDE GLUCOSYLTRANSFERASE"/>
    <property type="match status" value="1"/>
</dbReference>
<keyword evidence="5 10" id="KW-0808">Transferase</keyword>
<dbReference type="PANTHER" id="PTHR12726:SF0">
    <property type="entry name" value="CERAMIDE GLUCOSYLTRANSFERASE"/>
    <property type="match status" value="1"/>
</dbReference>
<feature type="transmembrane region" description="Helical" evidence="9">
    <location>
        <begin position="53"/>
        <end position="72"/>
    </location>
</feature>
<keyword evidence="7 9" id="KW-1133">Transmembrane helix</keyword>
<sequence length="425" mass="46391">MLERQSLNTLRAAALRRISHAMPVTLIALVAMTALIAGHRVPAAEVQRIVVDLVSACAAFGVAYTLLSASLVGRFLARPRAAPVAFPPVTLMKPLHGDEWRLVEHLASFLEQDYPGPIQYVFGVQDAEDPALHAIAELRARYPSADIATVVDARLYGPNRKISNLVNMLEQARHDLLCFADSDVRVGRDYLRIVVGTLQLPGVGLVTSAYRGVSAPGFWPRASAASTNYGFFPGVVIGLATGLARPCFGQTIAIDRATLNRIGGLGHYVHHLAEDHAIGEAVRATGALVAIPPLLVDHACVEASSRIYFRHESRWSRTIRAADPLGHLGAALMHPLPFALLAVLASSGNEHAWLLTGAALLARWMLKWRVDRVFGQPFSDWACLPLYDLMQFLIYVASFGLSDVVWRGRRFRVDPGGRLTPRLDE</sequence>
<dbReference type="GO" id="GO:0006679">
    <property type="term" value="P:glucosylceramide biosynthetic process"/>
    <property type="evidence" value="ECO:0007669"/>
    <property type="project" value="TreeGrafter"/>
</dbReference>
<dbReference type="SUPFAM" id="SSF53448">
    <property type="entry name" value="Nucleotide-diphospho-sugar transferases"/>
    <property type="match status" value="1"/>
</dbReference>
<comment type="subcellular location">
    <subcellularLocation>
        <location evidence="1">Membrane</location>
        <topology evidence="1">Multi-pass membrane protein</topology>
    </subcellularLocation>
</comment>
<dbReference type="GO" id="GO:0016020">
    <property type="term" value="C:membrane"/>
    <property type="evidence" value="ECO:0007669"/>
    <property type="project" value="UniProtKB-SubCell"/>
</dbReference>
<evidence type="ECO:0000256" key="9">
    <source>
        <dbReference type="SAM" id="Phobius"/>
    </source>
</evidence>